<proteinExistence type="predicted"/>
<keyword evidence="2" id="KW-1185">Reference proteome</keyword>
<evidence type="ECO:0000313" key="1">
    <source>
        <dbReference type="EMBL" id="RKD91552.1"/>
    </source>
</evidence>
<dbReference type="Pfam" id="PF14014">
    <property type="entry name" value="DUF4230"/>
    <property type="match status" value="1"/>
</dbReference>
<dbReference type="EMBL" id="RAPN01000001">
    <property type="protein sequence ID" value="RKD91552.1"/>
    <property type="molecule type" value="Genomic_DNA"/>
</dbReference>
<dbReference type="Proteomes" id="UP000283387">
    <property type="component" value="Unassembled WGS sequence"/>
</dbReference>
<accession>A0A419W861</accession>
<organism evidence="1 2">
    <name type="scientific">Mangrovibacterium diazotrophicum</name>
    <dbReference type="NCBI Taxonomy" id="1261403"/>
    <lineage>
        <taxon>Bacteria</taxon>
        <taxon>Pseudomonadati</taxon>
        <taxon>Bacteroidota</taxon>
        <taxon>Bacteroidia</taxon>
        <taxon>Marinilabiliales</taxon>
        <taxon>Prolixibacteraceae</taxon>
        <taxon>Mangrovibacterium</taxon>
    </lineage>
</organism>
<name>A0A419W861_9BACT</name>
<reference evidence="1 2" key="1">
    <citation type="submission" date="2018-09" db="EMBL/GenBank/DDBJ databases">
        <title>Genomic Encyclopedia of Archaeal and Bacterial Type Strains, Phase II (KMG-II): from individual species to whole genera.</title>
        <authorList>
            <person name="Goeker M."/>
        </authorList>
    </citation>
    <scope>NUCLEOTIDE SEQUENCE [LARGE SCALE GENOMIC DNA]</scope>
    <source>
        <strain evidence="1 2">DSM 27148</strain>
    </source>
</reference>
<dbReference type="AlphaFoldDB" id="A0A419W861"/>
<gene>
    <name evidence="1" type="ORF">BC643_1908</name>
</gene>
<dbReference type="OrthoDB" id="839445at2"/>
<dbReference type="InterPro" id="IPR025324">
    <property type="entry name" value="DUF4230"/>
</dbReference>
<dbReference type="PROSITE" id="PS51257">
    <property type="entry name" value="PROKAR_LIPOPROTEIN"/>
    <property type="match status" value="1"/>
</dbReference>
<evidence type="ECO:0000313" key="2">
    <source>
        <dbReference type="Proteomes" id="UP000283387"/>
    </source>
</evidence>
<comment type="caution">
    <text evidence="1">The sequence shown here is derived from an EMBL/GenBank/DDBJ whole genome shotgun (WGS) entry which is preliminary data.</text>
</comment>
<protein>
    <submittedName>
        <fullName evidence="1">Uncharacterized protein DUF4230</fullName>
    </submittedName>
</protein>
<sequence>MGAFKLTYLLILIVLLSSCERHKRHLVVSKIQSSAKLATTETAIDKVVIGNKSRRVFGLINVSNAEFVAYSQAFVKTGVDLTKLKKNDIKIDGSAIELRLPPVEVLDFSYPFDSFRIDPNLTSNAMLSKIDVIDQEFFFRKAELDIRENLQYMGIREQTEENTRKIMVALLKNMGYDEIYISFADSGQIIKKVNLKIPDEWPF</sequence>